<gene>
    <name evidence="3" type="ORF">C8J55DRAFT_220177</name>
</gene>
<evidence type="ECO:0000256" key="1">
    <source>
        <dbReference type="SAM" id="SignalP"/>
    </source>
</evidence>
<evidence type="ECO:0000313" key="3">
    <source>
        <dbReference type="EMBL" id="KAJ4492985.1"/>
    </source>
</evidence>
<protein>
    <recommendedName>
        <fullName evidence="2">DUF6593 domain-containing protein</fullName>
    </recommendedName>
</protein>
<feature type="chain" id="PRO_5040801614" description="DUF6593 domain-containing protein" evidence="1">
    <location>
        <begin position="23"/>
        <end position="193"/>
    </location>
</feature>
<feature type="signal peptide" evidence="1">
    <location>
        <begin position="1"/>
        <end position="22"/>
    </location>
</feature>
<accession>A0A9W9AZI9</accession>
<dbReference type="InterPro" id="IPR046528">
    <property type="entry name" value="DUF6593"/>
</dbReference>
<dbReference type="Pfam" id="PF20236">
    <property type="entry name" value="DUF6593"/>
    <property type="match status" value="1"/>
</dbReference>
<evidence type="ECO:0000313" key="4">
    <source>
        <dbReference type="Proteomes" id="UP001150238"/>
    </source>
</evidence>
<dbReference type="AlphaFoldDB" id="A0A9W9AZI9"/>
<reference evidence="3" key="2">
    <citation type="journal article" date="2023" name="Proc. Natl. Acad. Sci. U.S.A.">
        <title>A global phylogenomic analysis of the shiitake genus Lentinula.</title>
        <authorList>
            <person name="Sierra-Patev S."/>
            <person name="Min B."/>
            <person name="Naranjo-Ortiz M."/>
            <person name="Looney B."/>
            <person name="Konkel Z."/>
            <person name="Slot J.C."/>
            <person name="Sakamoto Y."/>
            <person name="Steenwyk J.L."/>
            <person name="Rokas A."/>
            <person name="Carro J."/>
            <person name="Camarero S."/>
            <person name="Ferreira P."/>
            <person name="Molpeceres G."/>
            <person name="Ruiz-Duenas F.J."/>
            <person name="Serrano A."/>
            <person name="Henrissat B."/>
            <person name="Drula E."/>
            <person name="Hughes K.W."/>
            <person name="Mata J.L."/>
            <person name="Ishikawa N.K."/>
            <person name="Vargas-Isla R."/>
            <person name="Ushijima S."/>
            <person name="Smith C.A."/>
            <person name="Donoghue J."/>
            <person name="Ahrendt S."/>
            <person name="Andreopoulos W."/>
            <person name="He G."/>
            <person name="LaButti K."/>
            <person name="Lipzen A."/>
            <person name="Ng V."/>
            <person name="Riley R."/>
            <person name="Sandor L."/>
            <person name="Barry K."/>
            <person name="Martinez A.T."/>
            <person name="Xiao Y."/>
            <person name="Gibbons J.G."/>
            <person name="Terashima K."/>
            <person name="Grigoriev I.V."/>
            <person name="Hibbett D."/>
        </authorList>
    </citation>
    <scope>NUCLEOTIDE SEQUENCE</scope>
    <source>
        <strain evidence="3">Sp2 HRB7682 ss15</strain>
    </source>
</reference>
<organism evidence="3 4">
    <name type="scientific">Lentinula lateritia</name>
    <dbReference type="NCBI Taxonomy" id="40482"/>
    <lineage>
        <taxon>Eukaryota</taxon>
        <taxon>Fungi</taxon>
        <taxon>Dikarya</taxon>
        <taxon>Basidiomycota</taxon>
        <taxon>Agaricomycotina</taxon>
        <taxon>Agaricomycetes</taxon>
        <taxon>Agaricomycetidae</taxon>
        <taxon>Agaricales</taxon>
        <taxon>Marasmiineae</taxon>
        <taxon>Omphalotaceae</taxon>
        <taxon>Lentinula</taxon>
    </lineage>
</organism>
<proteinExistence type="predicted"/>
<keyword evidence="1" id="KW-0732">Signal</keyword>
<dbReference type="Proteomes" id="UP001150238">
    <property type="component" value="Unassembled WGS sequence"/>
</dbReference>
<comment type="caution">
    <text evidence="3">The sequence shown here is derived from an EMBL/GenBank/DDBJ whole genome shotgun (WGS) entry which is preliminary data.</text>
</comment>
<feature type="domain" description="DUF6593" evidence="2">
    <location>
        <begin position="71"/>
        <end position="182"/>
    </location>
</feature>
<dbReference type="EMBL" id="JANVFS010000004">
    <property type="protein sequence ID" value="KAJ4492985.1"/>
    <property type="molecule type" value="Genomic_DNA"/>
</dbReference>
<evidence type="ECO:0000259" key="2">
    <source>
        <dbReference type="Pfam" id="PF20236"/>
    </source>
</evidence>
<reference evidence="3" key="1">
    <citation type="submission" date="2022-08" db="EMBL/GenBank/DDBJ databases">
        <authorList>
            <consortium name="DOE Joint Genome Institute"/>
            <person name="Min B."/>
            <person name="Riley R."/>
            <person name="Sierra-Patev S."/>
            <person name="Naranjo-Ortiz M."/>
            <person name="Looney B."/>
            <person name="Konkel Z."/>
            <person name="Slot J.C."/>
            <person name="Sakamoto Y."/>
            <person name="Steenwyk J.L."/>
            <person name="Rokas A."/>
            <person name="Carro J."/>
            <person name="Camarero S."/>
            <person name="Ferreira P."/>
            <person name="Molpeceres G."/>
            <person name="Ruiz-Duenas F.J."/>
            <person name="Serrano A."/>
            <person name="Henrissat B."/>
            <person name="Drula E."/>
            <person name="Hughes K.W."/>
            <person name="Mata J.L."/>
            <person name="Ishikawa N.K."/>
            <person name="Vargas-Isla R."/>
            <person name="Ushijima S."/>
            <person name="Smith C.A."/>
            <person name="Ahrendt S."/>
            <person name="Andreopoulos W."/>
            <person name="He G."/>
            <person name="Labutti K."/>
            <person name="Lipzen A."/>
            <person name="Ng V."/>
            <person name="Sandor L."/>
            <person name="Barry K."/>
            <person name="Martinez A.T."/>
            <person name="Xiao Y."/>
            <person name="Gibbons J.G."/>
            <person name="Terashima K."/>
            <person name="Hibbett D.S."/>
            <person name="Grigoriev I.V."/>
        </authorList>
    </citation>
    <scope>NUCLEOTIDE SEQUENCE</scope>
    <source>
        <strain evidence="3">Sp2 HRB7682 ss15</strain>
    </source>
</reference>
<name>A0A9W9AZI9_9AGAR</name>
<sequence>MSVAPFLSLSMTVLATVHSGEGSGTNDLPLDGYPTDPTRAQVIHIRFLRFFWSLIDFISFHHPVTGLSHGLTTFHRQNLTTNIFETAGQIEWSSDYNATVHFGLEEVHIRDLRKAKKSSSRSRRFKAAGSEYKWKMASDSVDLFCVDSRGKVIASWNQEQSNLLVSPKGESILDRLVVTCFLNLWALRHLGQW</sequence>